<sequence length="448" mass="51873">MKFSIKDQALSQSKINELKNNYETKTENNIIRHALSKSKISDICYVSEAEKDTDNKFSIELKTMSVCNQKQSGRCWIFAGLNILREKVAEKLNLKSFELSQNYIAFYDKLEKLNYALSSVMELIDHQHDERTLAYILTNGIGDGGQWDMFANLVKKYGVCPKKAMVETAQSSGTRESDQLLNSLLRFFASEAQSLYKQNKIQEIQALKDQCLQKGYNLLANCFSKPVEVFDFEYVDNDGKYHCEKNLTPLSFYDKYLKGTIEQYQSITNSPTEDKPYLQAYTIAYLGNVIEGRQVTHLNLSMERMEELIISQLKDNQPVWFGSDVSYYGDRQNGRWDTKAFDYLSTFDIDMKFDKAKMLDYYQSAMNHAMVISGVNLVDNKPTKWKIENSWGEDVGEKGYYVMSEEFFKTFVYQAVINKKYLNKDELEALEKEIKVYPCYDPMGTLAK</sequence>
<dbReference type="PROSITE" id="PS00139">
    <property type="entry name" value="THIOL_PROTEASE_CYS"/>
    <property type="match status" value="1"/>
</dbReference>
<accession>A0A9D9GRQ4</accession>
<evidence type="ECO:0000313" key="7">
    <source>
        <dbReference type="Proteomes" id="UP000823629"/>
    </source>
</evidence>
<comment type="similarity">
    <text evidence="4">Belongs to the peptidase C1 family.</text>
</comment>
<gene>
    <name evidence="6" type="ORF">IAC78_02755</name>
</gene>
<reference evidence="6" key="2">
    <citation type="journal article" date="2021" name="PeerJ">
        <title>Extensive microbial diversity within the chicken gut microbiome revealed by metagenomics and culture.</title>
        <authorList>
            <person name="Gilroy R."/>
            <person name="Ravi A."/>
            <person name="Getino M."/>
            <person name="Pursley I."/>
            <person name="Horton D.L."/>
            <person name="Alikhan N.F."/>
            <person name="Baker D."/>
            <person name="Gharbi K."/>
            <person name="Hall N."/>
            <person name="Watson M."/>
            <person name="Adriaenssens E.M."/>
            <person name="Foster-Nyarko E."/>
            <person name="Jarju S."/>
            <person name="Secka A."/>
            <person name="Antonio M."/>
            <person name="Oren A."/>
            <person name="Chaudhuri R.R."/>
            <person name="La Ragione R."/>
            <person name="Hildebrand F."/>
            <person name="Pallen M.J."/>
        </authorList>
    </citation>
    <scope>NUCLEOTIDE SEQUENCE</scope>
    <source>
        <strain evidence="6">1748</strain>
    </source>
</reference>
<evidence type="ECO:0000256" key="1">
    <source>
        <dbReference type="ARBA" id="ARBA00022670"/>
    </source>
</evidence>
<dbReference type="GO" id="GO:0043418">
    <property type="term" value="P:homocysteine catabolic process"/>
    <property type="evidence" value="ECO:0007669"/>
    <property type="project" value="TreeGrafter"/>
</dbReference>
<name>A0A9D9GRQ4_9BACL</name>
<dbReference type="CDD" id="cd00585">
    <property type="entry name" value="Peptidase_C1B"/>
    <property type="match status" value="1"/>
</dbReference>
<dbReference type="GO" id="GO:0005737">
    <property type="term" value="C:cytoplasm"/>
    <property type="evidence" value="ECO:0007669"/>
    <property type="project" value="TreeGrafter"/>
</dbReference>
<dbReference type="AlphaFoldDB" id="A0A9D9GRQ4"/>
<feature type="active site" evidence="5">
    <location>
        <position position="75"/>
    </location>
</feature>
<dbReference type="Pfam" id="PF03051">
    <property type="entry name" value="Peptidase_C1_2"/>
    <property type="match status" value="1"/>
</dbReference>
<dbReference type="GO" id="GO:0006508">
    <property type="term" value="P:proteolysis"/>
    <property type="evidence" value="ECO:0007669"/>
    <property type="project" value="UniProtKB-KW"/>
</dbReference>
<keyword evidence="2 4" id="KW-0378">Hydrolase</keyword>
<keyword evidence="1 4" id="KW-0645">Protease</keyword>
<dbReference type="PANTHER" id="PTHR10363:SF2">
    <property type="entry name" value="BLEOMYCIN HYDROLASE"/>
    <property type="match status" value="1"/>
</dbReference>
<evidence type="ECO:0000256" key="2">
    <source>
        <dbReference type="ARBA" id="ARBA00022801"/>
    </source>
</evidence>
<dbReference type="InterPro" id="IPR038765">
    <property type="entry name" value="Papain-like_cys_pep_sf"/>
</dbReference>
<feature type="active site" evidence="5">
    <location>
        <position position="389"/>
    </location>
</feature>
<comment type="caution">
    <text evidence="6">The sequence shown here is derived from an EMBL/GenBank/DDBJ whole genome shotgun (WGS) entry which is preliminary data.</text>
</comment>
<feature type="active site" evidence="5">
    <location>
        <position position="368"/>
    </location>
</feature>
<keyword evidence="4" id="KW-0031">Aminopeptidase</keyword>
<reference evidence="6" key="1">
    <citation type="submission" date="2020-10" db="EMBL/GenBank/DDBJ databases">
        <authorList>
            <person name="Gilroy R."/>
        </authorList>
    </citation>
    <scope>NUCLEOTIDE SEQUENCE</scope>
    <source>
        <strain evidence="6">1748</strain>
    </source>
</reference>
<proteinExistence type="inferred from homology"/>
<dbReference type="PANTHER" id="PTHR10363">
    <property type="entry name" value="BLEOMYCIN HYDROLASE"/>
    <property type="match status" value="1"/>
</dbReference>
<evidence type="ECO:0000313" key="6">
    <source>
        <dbReference type="EMBL" id="MBO8414381.1"/>
    </source>
</evidence>
<protein>
    <recommendedName>
        <fullName evidence="4">Aminopeptidase</fullName>
    </recommendedName>
</protein>
<dbReference type="Proteomes" id="UP000823629">
    <property type="component" value="Unassembled WGS sequence"/>
</dbReference>
<dbReference type="InterPro" id="IPR004134">
    <property type="entry name" value="Peptidase_C1B"/>
</dbReference>
<dbReference type="EMBL" id="JADING010000078">
    <property type="protein sequence ID" value="MBO8414381.1"/>
    <property type="molecule type" value="Genomic_DNA"/>
</dbReference>
<evidence type="ECO:0000256" key="4">
    <source>
        <dbReference type="PIRNR" id="PIRNR005700"/>
    </source>
</evidence>
<organism evidence="6 7">
    <name type="scientific">Candidatus Scatoplasma merdavium</name>
    <dbReference type="NCBI Taxonomy" id="2840932"/>
    <lineage>
        <taxon>Bacteria</taxon>
        <taxon>Bacillati</taxon>
        <taxon>Bacillota</taxon>
        <taxon>Bacilli</taxon>
        <taxon>Bacillales</taxon>
        <taxon>Candidatus Scatoplasma</taxon>
    </lineage>
</organism>
<evidence type="ECO:0000256" key="5">
    <source>
        <dbReference type="PIRSR" id="PIRSR005700-1"/>
    </source>
</evidence>
<dbReference type="GO" id="GO:0009636">
    <property type="term" value="P:response to toxic substance"/>
    <property type="evidence" value="ECO:0007669"/>
    <property type="project" value="TreeGrafter"/>
</dbReference>
<dbReference type="InterPro" id="IPR000169">
    <property type="entry name" value="Pept_cys_AS"/>
</dbReference>
<dbReference type="Gene3D" id="3.90.70.10">
    <property type="entry name" value="Cysteine proteinases"/>
    <property type="match status" value="1"/>
</dbReference>
<evidence type="ECO:0000256" key="3">
    <source>
        <dbReference type="ARBA" id="ARBA00022807"/>
    </source>
</evidence>
<keyword evidence="3 4" id="KW-0788">Thiol protease</keyword>
<dbReference type="SUPFAM" id="SSF54001">
    <property type="entry name" value="Cysteine proteinases"/>
    <property type="match status" value="1"/>
</dbReference>
<dbReference type="GO" id="GO:0070005">
    <property type="term" value="F:cysteine-type aminopeptidase activity"/>
    <property type="evidence" value="ECO:0007669"/>
    <property type="project" value="InterPro"/>
</dbReference>
<dbReference type="PIRSF" id="PIRSF005700">
    <property type="entry name" value="PepC"/>
    <property type="match status" value="1"/>
</dbReference>